<dbReference type="GO" id="GO:0005990">
    <property type="term" value="P:lactose catabolic process"/>
    <property type="evidence" value="ECO:0007669"/>
    <property type="project" value="TreeGrafter"/>
</dbReference>
<dbReference type="InterPro" id="IPR036156">
    <property type="entry name" value="Beta-gal/glucu_dom_sf"/>
</dbReference>
<dbReference type="InterPro" id="IPR006102">
    <property type="entry name" value="Ig-like_GH2"/>
</dbReference>
<dbReference type="InterPro" id="IPR014718">
    <property type="entry name" value="GH-type_carb-bd"/>
</dbReference>
<evidence type="ECO:0000256" key="1">
    <source>
        <dbReference type="ARBA" id="ARBA00001412"/>
    </source>
</evidence>
<dbReference type="GO" id="GO:0030246">
    <property type="term" value="F:carbohydrate binding"/>
    <property type="evidence" value="ECO:0007669"/>
    <property type="project" value="InterPro"/>
</dbReference>
<dbReference type="Pfam" id="PF02929">
    <property type="entry name" value="Bgal_small_N"/>
    <property type="match status" value="1"/>
</dbReference>
<dbReference type="GO" id="GO:0009341">
    <property type="term" value="C:beta-galactosidase complex"/>
    <property type="evidence" value="ECO:0007669"/>
    <property type="project" value="InterPro"/>
</dbReference>
<accession>A0A1Q8E5V5</accession>
<keyword evidence="6 8" id="KW-0326">Glycosidase</keyword>
<keyword evidence="11" id="KW-1185">Reference proteome</keyword>
<organism evidence="10 11">
    <name type="scientific">Streptococcus cuniculi</name>
    <dbReference type="NCBI Taxonomy" id="1432788"/>
    <lineage>
        <taxon>Bacteria</taxon>
        <taxon>Bacillati</taxon>
        <taxon>Bacillota</taxon>
        <taxon>Bacilli</taxon>
        <taxon>Lactobacillales</taxon>
        <taxon>Streptococcaceae</taxon>
        <taxon>Streptococcus</taxon>
    </lineage>
</organism>
<proteinExistence type="inferred from homology"/>
<comment type="caution">
    <text evidence="10">The sequence shown here is derived from an EMBL/GenBank/DDBJ whole genome shotgun (WGS) entry which is preliminary data.</text>
</comment>
<dbReference type="OrthoDB" id="9762066at2"/>
<evidence type="ECO:0000313" key="11">
    <source>
        <dbReference type="Proteomes" id="UP000186890"/>
    </source>
</evidence>
<dbReference type="SUPFAM" id="SSF49785">
    <property type="entry name" value="Galactose-binding domain-like"/>
    <property type="match status" value="1"/>
</dbReference>
<dbReference type="PANTHER" id="PTHR46323:SF2">
    <property type="entry name" value="BETA-GALACTOSIDASE"/>
    <property type="match status" value="1"/>
</dbReference>
<evidence type="ECO:0000256" key="7">
    <source>
        <dbReference type="ARBA" id="ARBA00032230"/>
    </source>
</evidence>
<dbReference type="InterPro" id="IPR050347">
    <property type="entry name" value="Bact_Beta-galactosidase"/>
</dbReference>
<dbReference type="EMBL" id="MSJM01000008">
    <property type="protein sequence ID" value="OLF47179.1"/>
    <property type="molecule type" value="Genomic_DNA"/>
</dbReference>
<evidence type="ECO:0000256" key="2">
    <source>
        <dbReference type="ARBA" id="ARBA00007401"/>
    </source>
</evidence>
<dbReference type="Pfam" id="PF02837">
    <property type="entry name" value="Glyco_hydro_2_N"/>
    <property type="match status" value="1"/>
</dbReference>
<evidence type="ECO:0000256" key="5">
    <source>
        <dbReference type="ARBA" id="ARBA00022801"/>
    </source>
</evidence>
<evidence type="ECO:0000256" key="4">
    <source>
        <dbReference type="ARBA" id="ARBA00013303"/>
    </source>
</evidence>
<dbReference type="InterPro" id="IPR006101">
    <property type="entry name" value="Glyco_hydro_2"/>
</dbReference>
<evidence type="ECO:0000256" key="8">
    <source>
        <dbReference type="RuleBase" id="RU361154"/>
    </source>
</evidence>
<dbReference type="InterPro" id="IPR011013">
    <property type="entry name" value="Gal_mutarotase_sf_dom"/>
</dbReference>
<protein>
    <recommendedName>
        <fullName evidence="4 8">Beta-galactosidase</fullName>
        <ecNumber evidence="3 8">3.2.1.23</ecNumber>
    </recommendedName>
    <alternativeName>
        <fullName evidence="7 8">Lactase</fullName>
    </alternativeName>
</protein>
<dbReference type="Gene3D" id="2.70.98.10">
    <property type="match status" value="1"/>
</dbReference>
<dbReference type="PANTHER" id="PTHR46323">
    <property type="entry name" value="BETA-GALACTOSIDASE"/>
    <property type="match status" value="1"/>
</dbReference>
<dbReference type="InterPro" id="IPR032312">
    <property type="entry name" value="LacZ_4"/>
</dbReference>
<dbReference type="InterPro" id="IPR006104">
    <property type="entry name" value="Glyco_hydro_2_N"/>
</dbReference>
<dbReference type="SUPFAM" id="SSF49303">
    <property type="entry name" value="beta-Galactosidase/glucuronidase domain"/>
    <property type="match status" value="2"/>
</dbReference>
<dbReference type="PROSITE" id="PS00608">
    <property type="entry name" value="GLYCOSYL_HYDROL_F2_2"/>
    <property type="match status" value="1"/>
</dbReference>
<dbReference type="Gene3D" id="2.60.120.260">
    <property type="entry name" value="Galactose-binding domain-like"/>
    <property type="match status" value="1"/>
</dbReference>
<dbReference type="Proteomes" id="UP000186890">
    <property type="component" value="Unassembled WGS sequence"/>
</dbReference>
<keyword evidence="5 8" id="KW-0378">Hydrolase</keyword>
<dbReference type="InterPro" id="IPR006103">
    <property type="entry name" value="Glyco_hydro_2_cat"/>
</dbReference>
<evidence type="ECO:0000259" key="9">
    <source>
        <dbReference type="SMART" id="SM01038"/>
    </source>
</evidence>
<evidence type="ECO:0000313" key="10">
    <source>
        <dbReference type="EMBL" id="OLF47179.1"/>
    </source>
</evidence>
<dbReference type="RefSeq" id="WP_075105420.1">
    <property type="nucleotide sequence ID" value="NZ_MSJM01000008.1"/>
</dbReference>
<dbReference type="InterPro" id="IPR023230">
    <property type="entry name" value="Glyco_hydro_2_CS"/>
</dbReference>
<dbReference type="SMART" id="SM01038">
    <property type="entry name" value="Bgal_small_N"/>
    <property type="match status" value="1"/>
</dbReference>
<dbReference type="GO" id="GO:0004565">
    <property type="term" value="F:beta-galactosidase activity"/>
    <property type="evidence" value="ECO:0007669"/>
    <property type="project" value="UniProtKB-EC"/>
</dbReference>
<feature type="domain" description="Beta galactosidase small chain/" evidence="9">
    <location>
        <begin position="733"/>
        <end position="1004"/>
    </location>
</feature>
<gene>
    <name evidence="10" type="ORF">BU202_08850</name>
</gene>
<dbReference type="PRINTS" id="PR00132">
    <property type="entry name" value="GLHYDRLASE2"/>
</dbReference>
<dbReference type="AlphaFoldDB" id="A0A1Q8E5V5"/>
<dbReference type="Gene3D" id="3.20.20.80">
    <property type="entry name" value="Glycosidases"/>
    <property type="match status" value="1"/>
</dbReference>
<dbReference type="Pfam" id="PF02836">
    <property type="entry name" value="Glyco_hydro_2_C"/>
    <property type="match status" value="1"/>
</dbReference>
<dbReference type="Pfam" id="PF16353">
    <property type="entry name" value="LacZ_4"/>
    <property type="match status" value="1"/>
</dbReference>
<dbReference type="PROSITE" id="PS00719">
    <property type="entry name" value="GLYCOSYL_HYDROL_F2_1"/>
    <property type="match status" value="1"/>
</dbReference>
<evidence type="ECO:0000256" key="6">
    <source>
        <dbReference type="ARBA" id="ARBA00023295"/>
    </source>
</evidence>
<dbReference type="InterPro" id="IPR008979">
    <property type="entry name" value="Galactose-bd-like_sf"/>
</dbReference>
<dbReference type="InterPro" id="IPR017853">
    <property type="entry name" value="GH"/>
</dbReference>
<reference evidence="11" key="1">
    <citation type="submission" date="2016-12" db="EMBL/GenBank/DDBJ databases">
        <authorList>
            <person name="Gulvik C.A."/>
        </authorList>
    </citation>
    <scope>NUCLEOTIDE SEQUENCE [LARGE SCALE GENOMIC DNA]</scope>
    <source>
        <strain evidence="11">NED12-00049-6B</strain>
    </source>
</reference>
<dbReference type="Gene3D" id="2.60.40.10">
    <property type="entry name" value="Immunoglobulins"/>
    <property type="match status" value="2"/>
</dbReference>
<dbReference type="Pfam" id="PF00703">
    <property type="entry name" value="Glyco_hydro_2"/>
    <property type="match status" value="1"/>
</dbReference>
<dbReference type="InterPro" id="IPR023232">
    <property type="entry name" value="Glyco_hydro_2_AS"/>
</dbReference>
<evidence type="ECO:0000256" key="3">
    <source>
        <dbReference type="ARBA" id="ARBA00012756"/>
    </source>
</evidence>
<dbReference type="EC" id="3.2.1.23" evidence="3 8"/>
<name>A0A1Q8E5V5_9STRE</name>
<comment type="catalytic activity">
    <reaction evidence="1 8">
        <text>Hydrolysis of terminal non-reducing beta-D-galactose residues in beta-D-galactosides.</text>
        <dbReference type="EC" id="3.2.1.23"/>
    </reaction>
</comment>
<sequence length="1008" mass="115731">MKYDEASLEWLENPEIFSVNTLPAHSAHSYYETVAQADAKICPLKQSLNGSWKFAYAKNPSLRLQDFYTLDYDVRSFDTIQVPGHIQLQGYDTPQYINSLYPWDGQEALRPPFISREYNPVGSYVKEFELEEALHGKQVVLSFQGVETAFYVWINGQFVGYGEDSFTPSEFDVTDYLREGINKLAVEVYKRSSASWLEDQDFWRFSGIFRDVYLYAIPKVHVQDLFVKASLVHQYQDGYLQVKAQIVGDRTNVRLCATLKNADGEVVYQQDESAQETIVLEQELSNVLAWSAESPHLYQLELQLVQDGKIIEVVRQQVGFRTFEIKDNIMYLNGKRIVFKGVNRHEFHPERGRAITEKEMLWDIRLMKQHNINAVRTSHYPNQSRWYELCDEYGLYVIDEANLESHGSWQKPVGVEPSWNVPGSIPIWRENVLDRANNMFQRDKNHPSILMWSCGNESYAGDCITAMTDFFHEVDDTRIVHYEGVFWNREFDEASDVESQMYTTPHHVIKYLEENPSKPFILCEYMHAMGNSLGGLHLYTELAERYPQYQGGFIWDYIDQAIFKQNEFGEKVLTYGGDWGDRATDFEFCGNGLVFADRKPTAKLQEVKQLYANIVLKPDIEGVTIHNQRLFADTTDSYFVASLKRDGELIWQTEFQVTVLAGETKHVVIDYPTQTVAGEYTYEVTQHLQKDTLWASKGHELSCGQLIHRIEATAASQENPADFRVVRGDGHIGVHGYNFDILFSVIEGGLVSYVKNGTEFIIRTPKTSFWRALTDNDRGVKHGFDRGSWLGASLYQKCINFSVEESATEVTVQFTHQLPLGENILHTVAYTVDRNGRIRVKGEYPGYAGLPSLPLYGIDFKVKSSYNYVRYYGYGPEENYIDRLSGARLGIFDTTAQQNVQPYLVPQETGNRCQVRWLEVTNSRGCGLRFTAAETPFEMSVLPYSAYELEQATHQEELAPSRFTWIRLLAAQMGVGGDNSWGAPVHDEYLLEATKPYVFSFWLDAICE</sequence>
<dbReference type="InterPro" id="IPR004199">
    <property type="entry name" value="B-gal_small/dom_5"/>
</dbReference>
<dbReference type="InterPro" id="IPR013783">
    <property type="entry name" value="Ig-like_fold"/>
</dbReference>
<comment type="similarity">
    <text evidence="2 8">Belongs to the glycosyl hydrolase 2 family.</text>
</comment>
<dbReference type="SUPFAM" id="SSF51445">
    <property type="entry name" value="(Trans)glycosidases"/>
    <property type="match status" value="1"/>
</dbReference>
<dbReference type="SUPFAM" id="SSF74650">
    <property type="entry name" value="Galactose mutarotase-like"/>
    <property type="match status" value="1"/>
</dbReference>